<keyword evidence="2" id="KW-1185">Reference proteome</keyword>
<gene>
    <name evidence="1" type="ORF">OW763_16210</name>
</gene>
<evidence type="ECO:0000313" key="1">
    <source>
        <dbReference type="EMBL" id="MCY6485858.1"/>
    </source>
</evidence>
<protein>
    <recommendedName>
        <fullName evidence="3">Rubrerythrin diiron-binding domain-containing protein</fullName>
    </recommendedName>
</protein>
<dbReference type="RefSeq" id="WP_268042573.1">
    <property type="nucleotide sequence ID" value="NZ_JAPQER010000013.1"/>
</dbReference>
<evidence type="ECO:0008006" key="3">
    <source>
        <dbReference type="Google" id="ProtNLM"/>
    </source>
</evidence>
<comment type="caution">
    <text evidence="1">The sequence shown here is derived from an EMBL/GenBank/DDBJ whole genome shotgun (WGS) entry which is preliminary data.</text>
</comment>
<organism evidence="1 2">
    <name type="scientific">Clostridium aestuarii</name>
    <dbReference type="NCBI Taxonomy" id="338193"/>
    <lineage>
        <taxon>Bacteria</taxon>
        <taxon>Bacillati</taxon>
        <taxon>Bacillota</taxon>
        <taxon>Clostridia</taxon>
        <taxon>Eubacteriales</taxon>
        <taxon>Clostridiaceae</taxon>
        <taxon>Clostridium</taxon>
    </lineage>
</organism>
<dbReference type="EMBL" id="JAPQER010000013">
    <property type="protein sequence ID" value="MCY6485858.1"/>
    <property type="molecule type" value="Genomic_DNA"/>
</dbReference>
<proteinExistence type="predicted"/>
<dbReference type="Proteomes" id="UP001078443">
    <property type="component" value="Unassembled WGS sequence"/>
</dbReference>
<name>A0ABT4D769_9CLOT</name>
<sequence length="163" mass="19361">MRKIGYSIVDIIDKVISIKRKVQGIYKGILQEDNVDQSIKVIANALEKEQERHIKYYDQLKYKIENTDNADIEEIDFVIYNKISYLVNEYKNKVYILNVKPKSIGEIWKIALDFEKENNALIINIQGRLVKKAVDVDSKTYKILSQMLEYEKKYIEFLKRYLN</sequence>
<accession>A0ABT4D769</accession>
<dbReference type="InterPro" id="IPR012347">
    <property type="entry name" value="Ferritin-like"/>
</dbReference>
<evidence type="ECO:0000313" key="2">
    <source>
        <dbReference type="Proteomes" id="UP001078443"/>
    </source>
</evidence>
<reference evidence="1" key="1">
    <citation type="submission" date="2022-12" db="EMBL/GenBank/DDBJ databases">
        <authorList>
            <person name="Wang J."/>
        </authorList>
    </citation>
    <scope>NUCLEOTIDE SEQUENCE</scope>
    <source>
        <strain evidence="1">HY-45-18</strain>
    </source>
</reference>
<dbReference type="Gene3D" id="1.20.1260.10">
    <property type="match status" value="1"/>
</dbReference>